<reference evidence="4" key="1">
    <citation type="submission" date="2018-08" db="EMBL/GenBank/DDBJ databases">
        <authorList>
            <person name="Khan S.A."/>
            <person name="J S.E."/>
        </authorList>
    </citation>
    <scope>NUCLEOTIDE SEQUENCE [LARGE SCALE GENOMIC DNA]</scope>
    <source>
        <strain evidence="4">PoM-212</strain>
    </source>
</reference>
<dbReference type="RefSeq" id="WP_125222097.1">
    <property type="nucleotide sequence ID" value="NZ_QUSX01000001.1"/>
</dbReference>
<dbReference type="Proteomes" id="UP000286990">
    <property type="component" value="Unassembled WGS sequence"/>
</dbReference>
<proteinExistence type="predicted"/>
<dbReference type="OrthoDB" id="673128at2"/>
<keyword evidence="1" id="KW-0597">Phosphoprotein</keyword>
<name>A0A3R8Q613_9FLAO</name>
<dbReference type="AlphaFoldDB" id="A0A3R8Q613"/>
<evidence type="ECO:0000313" key="4">
    <source>
        <dbReference type="Proteomes" id="UP000286990"/>
    </source>
</evidence>
<dbReference type="InterPro" id="IPR052893">
    <property type="entry name" value="TCS_response_regulator"/>
</dbReference>
<dbReference type="PANTHER" id="PTHR44520">
    <property type="entry name" value="RESPONSE REGULATOR RCP1-RELATED"/>
    <property type="match status" value="1"/>
</dbReference>
<dbReference type="GO" id="GO:0000160">
    <property type="term" value="P:phosphorelay signal transduction system"/>
    <property type="evidence" value="ECO:0007669"/>
    <property type="project" value="InterPro"/>
</dbReference>
<dbReference type="InterPro" id="IPR011006">
    <property type="entry name" value="CheY-like_superfamily"/>
</dbReference>
<comment type="caution">
    <text evidence="3">The sequence shown here is derived from an EMBL/GenBank/DDBJ whole genome shotgun (WGS) entry which is preliminary data.</text>
</comment>
<evidence type="ECO:0000313" key="3">
    <source>
        <dbReference type="EMBL" id="RRQ50277.1"/>
    </source>
</evidence>
<keyword evidence="4" id="KW-1185">Reference proteome</keyword>
<protein>
    <submittedName>
        <fullName evidence="3">Response regulator</fullName>
    </submittedName>
</protein>
<dbReference type="InterPro" id="IPR001789">
    <property type="entry name" value="Sig_transdc_resp-reg_receiver"/>
</dbReference>
<feature type="domain" description="Response regulatory" evidence="2">
    <location>
        <begin position="6"/>
        <end position="129"/>
    </location>
</feature>
<dbReference type="SUPFAM" id="SSF52172">
    <property type="entry name" value="CheY-like"/>
    <property type="match status" value="1"/>
</dbReference>
<organism evidence="3 4">
    <name type="scientific">Maribacter algicola</name>
    <dbReference type="NCBI Taxonomy" id="2498892"/>
    <lineage>
        <taxon>Bacteria</taxon>
        <taxon>Pseudomonadati</taxon>
        <taxon>Bacteroidota</taxon>
        <taxon>Flavobacteriia</taxon>
        <taxon>Flavobacteriales</taxon>
        <taxon>Flavobacteriaceae</taxon>
        <taxon>Maribacter</taxon>
    </lineage>
</organism>
<dbReference type="PANTHER" id="PTHR44520:SF2">
    <property type="entry name" value="RESPONSE REGULATOR RCP1"/>
    <property type="match status" value="1"/>
</dbReference>
<evidence type="ECO:0000256" key="1">
    <source>
        <dbReference type="PROSITE-ProRule" id="PRU00169"/>
    </source>
</evidence>
<dbReference type="EMBL" id="QUSX01000001">
    <property type="protein sequence ID" value="RRQ50277.1"/>
    <property type="molecule type" value="Genomic_DNA"/>
</dbReference>
<feature type="modified residue" description="4-aspartylphosphate" evidence="1">
    <location>
        <position position="63"/>
    </location>
</feature>
<evidence type="ECO:0000259" key="2">
    <source>
        <dbReference type="PROSITE" id="PS50110"/>
    </source>
</evidence>
<accession>A0A3R8Q613</accession>
<dbReference type="Pfam" id="PF00072">
    <property type="entry name" value="Response_reg"/>
    <property type="match status" value="1"/>
</dbReference>
<dbReference type="Gene3D" id="3.40.50.2300">
    <property type="match status" value="1"/>
</dbReference>
<dbReference type="SMART" id="SM00448">
    <property type="entry name" value="REC"/>
    <property type="match status" value="1"/>
</dbReference>
<gene>
    <name evidence="3" type="ORF">DZC72_06880</name>
</gene>
<reference evidence="4" key="2">
    <citation type="submission" date="2018-12" db="EMBL/GenBank/DDBJ databases">
        <title>Maribacter lutimaris sp. nov., isolated from marine sediment.</title>
        <authorList>
            <person name="Kim K.K."/>
        </authorList>
    </citation>
    <scope>NUCLEOTIDE SEQUENCE [LARGE SCALE GENOMIC DNA]</scope>
    <source>
        <strain evidence="4">PoM-212</strain>
    </source>
</reference>
<dbReference type="PROSITE" id="PS50110">
    <property type="entry name" value="RESPONSE_REGULATORY"/>
    <property type="match status" value="1"/>
</dbReference>
<sequence length="129" mass="14917">MSKISSCCIIDDDEFFAFNIKKLMKDIKFCENVLWYADGQEAIDSLIGLLIENIPLPEIIFLDLNMPNKDGWGFLEEFQNIPKHQREDVKVYIVSSFISPENLTKAHQFPSVTSYLVKPLMEESLKNIK</sequence>